<evidence type="ECO:0008006" key="3">
    <source>
        <dbReference type="Google" id="ProtNLM"/>
    </source>
</evidence>
<dbReference type="Proteomes" id="UP000242310">
    <property type="component" value="Unassembled WGS sequence"/>
</dbReference>
<dbReference type="RefSeq" id="WP_106587510.1">
    <property type="nucleotide sequence ID" value="NZ_PYAV01000002.1"/>
</dbReference>
<gene>
    <name evidence="1" type="ORF">B0H94_10261</name>
</gene>
<protein>
    <recommendedName>
        <fullName evidence="3">DUF177 domain-containing protein</fullName>
    </recommendedName>
</protein>
<evidence type="ECO:0000313" key="1">
    <source>
        <dbReference type="EMBL" id="PSL50785.1"/>
    </source>
</evidence>
<sequence>MRWTIQQLLAKQKSGIDVETTVDISEIVERDRELIAITPVDVQGRGEVDRDIASFKLRLQGTMTLPCSRTLAETPYPFDVEMEERFRLDGEPVPDDDVNFHEPENGIVNLTPYIKENVLLALPMQVFADGEEGEAPQTGRDWEVVTQDELVERRSEASEAEEGKVDPRLADLAKYFDK</sequence>
<reference evidence="1 2" key="1">
    <citation type="submission" date="2018-03" db="EMBL/GenBank/DDBJ databases">
        <title>Genomic Encyclopedia of Type Strains, Phase III (KMG-III): the genomes of soil and plant-associated and newly described type strains.</title>
        <authorList>
            <person name="Whitman W."/>
        </authorList>
    </citation>
    <scope>NUCLEOTIDE SEQUENCE [LARGE SCALE GENOMIC DNA]</scope>
    <source>
        <strain evidence="1 2">CGMCC 1.07653</strain>
    </source>
</reference>
<evidence type="ECO:0000313" key="2">
    <source>
        <dbReference type="Proteomes" id="UP000242310"/>
    </source>
</evidence>
<proteinExistence type="predicted"/>
<keyword evidence="2" id="KW-1185">Reference proteome</keyword>
<dbReference type="InterPro" id="IPR003772">
    <property type="entry name" value="YceD"/>
</dbReference>
<name>A0A2P8HX98_9BACI</name>
<dbReference type="AlphaFoldDB" id="A0A2P8HX98"/>
<organism evidence="1 2">
    <name type="scientific">Salsuginibacillus halophilus</name>
    <dbReference type="NCBI Taxonomy" id="517424"/>
    <lineage>
        <taxon>Bacteria</taxon>
        <taxon>Bacillati</taxon>
        <taxon>Bacillota</taxon>
        <taxon>Bacilli</taxon>
        <taxon>Bacillales</taxon>
        <taxon>Bacillaceae</taxon>
        <taxon>Salsuginibacillus</taxon>
    </lineage>
</organism>
<comment type="caution">
    <text evidence="1">The sequence shown here is derived from an EMBL/GenBank/DDBJ whole genome shotgun (WGS) entry which is preliminary data.</text>
</comment>
<accession>A0A2P8HX98</accession>
<dbReference type="OrthoDB" id="9790372at2"/>
<dbReference type="EMBL" id="PYAV01000002">
    <property type="protein sequence ID" value="PSL50785.1"/>
    <property type="molecule type" value="Genomic_DNA"/>
</dbReference>
<dbReference type="Pfam" id="PF02620">
    <property type="entry name" value="YceD"/>
    <property type="match status" value="1"/>
</dbReference>